<protein>
    <submittedName>
        <fullName evidence="2">Uncharacterized protein DUF1579</fullName>
    </submittedName>
</protein>
<proteinExistence type="predicted"/>
<evidence type="ECO:0000313" key="1">
    <source>
        <dbReference type="EMBL" id="PKW30216.1"/>
    </source>
</evidence>
<dbReference type="AlphaFoldDB" id="A0A497U9Y6"/>
<dbReference type="Proteomes" id="UP000233767">
    <property type="component" value="Unassembled WGS sequence"/>
</dbReference>
<comment type="caution">
    <text evidence="2">The sequence shown here is derived from an EMBL/GenBank/DDBJ whole genome shotgun (WGS) entry which is preliminary data.</text>
</comment>
<organism evidence="2 4">
    <name type="scientific">Flavobacterium lindanitolerans</name>
    <dbReference type="NCBI Taxonomy" id="428988"/>
    <lineage>
        <taxon>Bacteria</taxon>
        <taxon>Pseudomonadati</taxon>
        <taxon>Bacteroidota</taxon>
        <taxon>Flavobacteriia</taxon>
        <taxon>Flavobacteriales</taxon>
        <taxon>Flavobacteriaceae</taxon>
        <taxon>Flavobacterium</taxon>
    </lineage>
</organism>
<name>A0A497U9Y6_9FLAO</name>
<keyword evidence="3" id="KW-1185">Reference proteome</keyword>
<dbReference type="Proteomes" id="UP000275027">
    <property type="component" value="Unassembled WGS sequence"/>
</dbReference>
<evidence type="ECO:0000313" key="2">
    <source>
        <dbReference type="EMBL" id="RLJ24556.1"/>
    </source>
</evidence>
<accession>A0A497U9Y6</accession>
<dbReference type="EMBL" id="PJND01000007">
    <property type="protein sequence ID" value="PKW30216.1"/>
    <property type="molecule type" value="Genomic_DNA"/>
</dbReference>
<sequence>MKTNYIYLGALLLCLTACKKEVKVETTTTVPKDSVPTETVKSEPMDSIAMQKAWQEYMTPGEMHKKMAADVGTWDEELTFWMGPDDRLPHKSNATANTKMILNGLYQESVHTGNMMGQPFEGRSTLAYDNASKQYVSTWIDNMGTGIMVMRGNYDEASKTIKMEGEVTDPMTKKIKKVREVITVVDPNTQKVEMYDMTPDGKEFKSMEIMLKRKK</sequence>
<dbReference type="RefSeq" id="WP_101471889.1">
    <property type="nucleotide sequence ID" value="NZ_PJND01000007.1"/>
</dbReference>
<reference evidence="1 3" key="1">
    <citation type="submission" date="2017-12" db="EMBL/GenBank/DDBJ databases">
        <title>Genomic Encyclopedia of Type Strains, Phase III (KMG-III): the genomes of soil and plant-associated and newly described type strains.</title>
        <authorList>
            <person name="Whitman W."/>
        </authorList>
    </citation>
    <scope>NUCLEOTIDE SEQUENCE [LARGE SCALE GENOMIC DNA]</scope>
    <source>
        <strain evidence="1 3">IP-10</strain>
    </source>
</reference>
<dbReference type="Pfam" id="PF07617">
    <property type="entry name" value="DUF1579"/>
    <property type="match status" value="1"/>
</dbReference>
<evidence type="ECO:0000313" key="3">
    <source>
        <dbReference type="Proteomes" id="UP000233767"/>
    </source>
</evidence>
<reference evidence="2 4" key="2">
    <citation type="submission" date="2018-10" db="EMBL/GenBank/DDBJ databases">
        <title>Genomic Encyclopedia of Archaeal and Bacterial Type Strains, Phase II (KMG-II): from individual species to whole genera.</title>
        <authorList>
            <person name="Goeker M."/>
        </authorList>
    </citation>
    <scope>NUCLEOTIDE SEQUENCE [LARGE SCALE GENOMIC DNA]</scope>
    <source>
        <strain evidence="2 4">DSM 21886</strain>
    </source>
</reference>
<gene>
    <name evidence="1" type="ORF">B0G92_1871</name>
    <name evidence="2" type="ORF">CLV50_2443</name>
</gene>
<evidence type="ECO:0000313" key="4">
    <source>
        <dbReference type="Proteomes" id="UP000275027"/>
    </source>
</evidence>
<dbReference type="EMBL" id="RCCB01000012">
    <property type="protein sequence ID" value="RLJ24556.1"/>
    <property type="molecule type" value="Genomic_DNA"/>
</dbReference>
<dbReference type="InterPro" id="IPR011473">
    <property type="entry name" value="DUF1579"/>
</dbReference>